<dbReference type="Gene3D" id="3.40.630.30">
    <property type="match status" value="1"/>
</dbReference>
<dbReference type="AlphaFoldDB" id="A0A919AUF8"/>
<sequence>MSVADGARNQGIGSRLLGTFSDWVANHATLEKIELHVHADNAQAIALYEKHGFTVEGKRIGAIRYEDGRVIDDILMAKWPLLQPVSNQATL</sequence>
<dbReference type="PROSITE" id="PS51186">
    <property type="entry name" value="GNAT"/>
    <property type="match status" value="1"/>
</dbReference>
<evidence type="ECO:0000259" key="1">
    <source>
        <dbReference type="PROSITE" id="PS51186"/>
    </source>
</evidence>
<proteinExistence type="predicted"/>
<reference evidence="2" key="1">
    <citation type="journal article" date="2014" name="Int. J. Syst. Evol. Microbiol.">
        <title>Complete genome sequence of Corynebacterium casei LMG S-19264T (=DSM 44701T), isolated from a smear-ripened cheese.</title>
        <authorList>
            <consortium name="US DOE Joint Genome Institute (JGI-PGF)"/>
            <person name="Walter F."/>
            <person name="Albersmeier A."/>
            <person name="Kalinowski J."/>
            <person name="Ruckert C."/>
        </authorList>
    </citation>
    <scope>NUCLEOTIDE SEQUENCE</scope>
    <source>
        <strain evidence="2">KCTC 42590</strain>
    </source>
</reference>
<comment type="caution">
    <text evidence="2">The sequence shown here is derived from an EMBL/GenBank/DDBJ whole genome shotgun (WGS) entry which is preliminary data.</text>
</comment>
<dbReference type="EMBL" id="BNCI01000002">
    <property type="protein sequence ID" value="GHF25823.1"/>
    <property type="molecule type" value="Genomic_DNA"/>
</dbReference>
<name>A0A919AUF8_9PROT</name>
<gene>
    <name evidence="2" type="ORF">GCM10017044_20820</name>
</gene>
<dbReference type="InterPro" id="IPR000182">
    <property type="entry name" value="GNAT_dom"/>
</dbReference>
<evidence type="ECO:0000313" key="3">
    <source>
        <dbReference type="Proteomes" id="UP000630923"/>
    </source>
</evidence>
<dbReference type="Proteomes" id="UP000630923">
    <property type="component" value="Unassembled WGS sequence"/>
</dbReference>
<dbReference type="GO" id="GO:0016747">
    <property type="term" value="F:acyltransferase activity, transferring groups other than amino-acyl groups"/>
    <property type="evidence" value="ECO:0007669"/>
    <property type="project" value="InterPro"/>
</dbReference>
<keyword evidence="3" id="KW-1185">Reference proteome</keyword>
<reference evidence="2" key="2">
    <citation type="submission" date="2020-09" db="EMBL/GenBank/DDBJ databases">
        <authorList>
            <person name="Sun Q."/>
            <person name="Kim S."/>
        </authorList>
    </citation>
    <scope>NUCLEOTIDE SEQUENCE</scope>
    <source>
        <strain evidence="2">KCTC 42590</strain>
    </source>
</reference>
<dbReference type="SUPFAM" id="SSF55729">
    <property type="entry name" value="Acyl-CoA N-acyltransferases (Nat)"/>
    <property type="match status" value="1"/>
</dbReference>
<protein>
    <recommendedName>
        <fullName evidence="1">N-acetyltransferase domain-containing protein</fullName>
    </recommendedName>
</protein>
<evidence type="ECO:0000313" key="2">
    <source>
        <dbReference type="EMBL" id="GHF25823.1"/>
    </source>
</evidence>
<feature type="domain" description="N-acetyltransferase" evidence="1">
    <location>
        <begin position="1"/>
        <end position="81"/>
    </location>
</feature>
<dbReference type="InterPro" id="IPR016181">
    <property type="entry name" value="Acyl_CoA_acyltransferase"/>
</dbReference>
<organism evidence="2 3">
    <name type="scientific">Kordiimonas sediminis</name>
    <dbReference type="NCBI Taxonomy" id="1735581"/>
    <lineage>
        <taxon>Bacteria</taxon>
        <taxon>Pseudomonadati</taxon>
        <taxon>Pseudomonadota</taxon>
        <taxon>Alphaproteobacteria</taxon>
        <taxon>Kordiimonadales</taxon>
        <taxon>Kordiimonadaceae</taxon>
        <taxon>Kordiimonas</taxon>
    </lineage>
</organism>
<accession>A0A919AUF8</accession>
<dbReference type="Pfam" id="PF00583">
    <property type="entry name" value="Acetyltransf_1"/>
    <property type="match status" value="1"/>
</dbReference>